<dbReference type="EMBL" id="JAOTJD010000012">
    <property type="protein sequence ID" value="MFD3263960.1"/>
    <property type="molecule type" value="Genomic_DNA"/>
</dbReference>
<comment type="caution">
    <text evidence="1">The sequence shown here is derived from an EMBL/GenBank/DDBJ whole genome shotgun (WGS) entry which is preliminary data.</text>
</comment>
<proteinExistence type="predicted"/>
<name>A0ABW6CQ57_9CAUL</name>
<organism evidence="1 2">
    <name type="scientific">Phenylobacterium ferrooxidans</name>
    <dbReference type="NCBI Taxonomy" id="2982689"/>
    <lineage>
        <taxon>Bacteria</taxon>
        <taxon>Pseudomonadati</taxon>
        <taxon>Pseudomonadota</taxon>
        <taxon>Alphaproteobacteria</taxon>
        <taxon>Caulobacterales</taxon>
        <taxon>Caulobacteraceae</taxon>
        <taxon>Phenylobacterium</taxon>
    </lineage>
</organism>
<protein>
    <submittedName>
        <fullName evidence="1">DUF393 domain-containing protein</fullName>
    </submittedName>
</protein>
<reference evidence="1 2" key="1">
    <citation type="submission" date="2022-09" db="EMBL/GenBank/DDBJ databases">
        <title>New species of Phenylobacterium.</title>
        <authorList>
            <person name="Mieszkin S."/>
        </authorList>
    </citation>
    <scope>NUCLEOTIDE SEQUENCE [LARGE SCALE GENOMIC DNA]</scope>
    <source>
        <strain evidence="1 2">HK31-G</strain>
    </source>
</reference>
<gene>
    <name evidence="1" type="ORF">OCL97_08305</name>
</gene>
<accession>A0ABW6CQ57</accession>
<evidence type="ECO:0000313" key="1">
    <source>
        <dbReference type="EMBL" id="MFD3263960.1"/>
    </source>
</evidence>
<dbReference type="RefSeq" id="WP_377369259.1">
    <property type="nucleotide sequence ID" value="NZ_JAOTJD010000012.1"/>
</dbReference>
<evidence type="ECO:0000313" key="2">
    <source>
        <dbReference type="Proteomes" id="UP001598130"/>
    </source>
</evidence>
<dbReference type="PANTHER" id="PTHR34290:SF2">
    <property type="entry name" value="OS04G0668800 PROTEIN"/>
    <property type="match status" value="1"/>
</dbReference>
<dbReference type="Pfam" id="PF04134">
    <property type="entry name" value="DCC1-like"/>
    <property type="match status" value="1"/>
</dbReference>
<sequence>MSRSDPRPGELTVWYDGDCPICTAEIGLMRRLDSSSAIAFVDLSLAGGCPTDRAARLARLHAQPRGGAMVSGAAAFVAMWRVLPGLRPLAALASPPPVQWLLERAYLVFLKVRPSLQAIARWLLARRQAGRP</sequence>
<dbReference type="Proteomes" id="UP001598130">
    <property type="component" value="Unassembled WGS sequence"/>
</dbReference>
<dbReference type="PANTHER" id="PTHR34290">
    <property type="entry name" value="SI:CH73-390P7.2"/>
    <property type="match status" value="1"/>
</dbReference>
<keyword evidence="2" id="KW-1185">Reference proteome</keyword>
<dbReference type="InterPro" id="IPR044691">
    <property type="entry name" value="DCC1_Trx"/>
</dbReference>
<dbReference type="InterPro" id="IPR007263">
    <property type="entry name" value="DCC1-like"/>
</dbReference>